<name>A0A0U3GJ09_9MICC</name>
<dbReference type="InterPro" id="IPR036102">
    <property type="entry name" value="OsmC/Ohrsf"/>
</dbReference>
<dbReference type="EMBL" id="CP013254">
    <property type="protein sequence ID" value="ALU39331.1"/>
    <property type="molecule type" value="Genomic_DNA"/>
</dbReference>
<reference evidence="2 4" key="2">
    <citation type="submission" date="2019-07" db="EMBL/GenBank/DDBJ databases">
        <title>Whole genome shotgun sequence of Kocuria flava NBRC 107626.</title>
        <authorList>
            <person name="Hosoyama A."/>
            <person name="Uohara A."/>
            <person name="Ohji S."/>
            <person name="Ichikawa N."/>
        </authorList>
    </citation>
    <scope>NUCLEOTIDE SEQUENCE [LARGE SCALE GENOMIC DNA]</scope>
    <source>
        <strain evidence="2 4">NBRC 107626</strain>
    </source>
</reference>
<protein>
    <submittedName>
        <fullName evidence="2">Osmotically inducible protein C</fullName>
    </submittedName>
    <submittedName>
        <fullName evidence="1">Oxidoreductase</fullName>
    </submittedName>
</protein>
<dbReference type="Pfam" id="PF02566">
    <property type="entry name" value="OsmC"/>
    <property type="match status" value="1"/>
</dbReference>
<dbReference type="Proteomes" id="UP000321155">
    <property type="component" value="Unassembled WGS sequence"/>
</dbReference>
<dbReference type="SUPFAM" id="SSF82784">
    <property type="entry name" value="OsmC-like"/>
    <property type="match status" value="1"/>
</dbReference>
<evidence type="ECO:0000313" key="2">
    <source>
        <dbReference type="EMBL" id="GEO92956.1"/>
    </source>
</evidence>
<dbReference type="EMBL" id="BJZR01000073">
    <property type="protein sequence ID" value="GEO92956.1"/>
    <property type="molecule type" value="Genomic_DNA"/>
</dbReference>
<keyword evidence="4" id="KW-1185">Reference proteome</keyword>
<dbReference type="InterPro" id="IPR003718">
    <property type="entry name" value="OsmC/Ohr_fam"/>
</dbReference>
<reference evidence="1 3" key="1">
    <citation type="submission" date="2015-11" db="EMBL/GenBank/DDBJ databases">
        <title>Complete Genome Sequence of Kocuria flava strain HO-9041.</title>
        <authorList>
            <person name="Zhou M."/>
            <person name="Dai J."/>
        </authorList>
    </citation>
    <scope>NUCLEOTIDE SEQUENCE [LARGE SCALE GENOMIC DNA]</scope>
    <source>
        <strain evidence="1 3">HO-9041</strain>
    </source>
</reference>
<dbReference type="OrthoDB" id="4864805at2"/>
<dbReference type="AlphaFoldDB" id="A0A0U3GJ09"/>
<dbReference type="KEGG" id="kfv:AS188_05715"/>
<evidence type="ECO:0000313" key="4">
    <source>
        <dbReference type="Proteomes" id="UP000321155"/>
    </source>
</evidence>
<dbReference type="Gene3D" id="3.30.300.20">
    <property type="match status" value="1"/>
</dbReference>
<sequence>MDPTAQQTQDPARRAVELTRTGTGRYTARNAAGAEIAFGKGEDLLSPVELLLAALAGCSSVGVDTATSRSAQPTRFRVAATGHEVVEEGARRLDGLHLSFDLAFPDDDGGRKAAGLVERLIALAHDKHCTVSRTVEHGAPVGHDVAVALEDPAGREP</sequence>
<organism evidence="1 3">
    <name type="scientific">Kocuria flava</name>
    <dbReference type="NCBI Taxonomy" id="446860"/>
    <lineage>
        <taxon>Bacteria</taxon>
        <taxon>Bacillati</taxon>
        <taxon>Actinomycetota</taxon>
        <taxon>Actinomycetes</taxon>
        <taxon>Micrococcales</taxon>
        <taxon>Micrococcaceae</taxon>
        <taxon>Kocuria</taxon>
    </lineage>
</organism>
<dbReference type="InterPro" id="IPR015946">
    <property type="entry name" value="KH_dom-like_a/b"/>
</dbReference>
<dbReference type="Proteomes" id="UP000057181">
    <property type="component" value="Chromosome"/>
</dbReference>
<evidence type="ECO:0000313" key="1">
    <source>
        <dbReference type="EMBL" id="ALU39331.1"/>
    </source>
</evidence>
<proteinExistence type="predicted"/>
<gene>
    <name evidence="1" type="ORF">AS188_05715</name>
    <name evidence="2" type="ORF">KFL01_22620</name>
</gene>
<dbReference type="STRING" id="446860.AS188_05715"/>
<accession>A0A0U3GJ09</accession>
<dbReference type="RefSeq" id="WP_058858042.1">
    <property type="nucleotide sequence ID" value="NZ_BJZR01000073.1"/>
</dbReference>
<evidence type="ECO:0000313" key="3">
    <source>
        <dbReference type="Proteomes" id="UP000057181"/>
    </source>
</evidence>